<evidence type="ECO:0000313" key="2">
    <source>
        <dbReference type="EMBL" id="OHA12908.1"/>
    </source>
</evidence>
<accession>A0A1G2LMR3</accession>
<gene>
    <name evidence="2" type="ORF">A3G49_04345</name>
</gene>
<keyword evidence="1" id="KW-1133">Transmembrane helix</keyword>
<feature type="transmembrane region" description="Helical" evidence="1">
    <location>
        <begin position="36"/>
        <end position="53"/>
    </location>
</feature>
<proteinExistence type="predicted"/>
<evidence type="ECO:0000313" key="3">
    <source>
        <dbReference type="Proteomes" id="UP000177171"/>
    </source>
</evidence>
<dbReference type="EMBL" id="MHQY01000037">
    <property type="protein sequence ID" value="OHA12908.1"/>
    <property type="molecule type" value="Genomic_DNA"/>
</dbReference>
<feature type="transmembrane region" description="Helical" evidence="1">
    <location>
        <begin position="12"/>
        <end position="30"/>
    </location>
</feature>
<organism evidence="2 3">
    <name type="scientific">Candidatus Sungbacteria bacterium RIFCSPLOWO2_12_FULL_41_11</name>
    <dbReference type="NCBI Taxonomy" id="1802286"/>
    <lineage>
        <taxon>Bacteria</taxon>
        <taxon>Candidatus Sungiibacteriota</taxon>
    </lineage>
</organism>
<name>A0A1G2LMR3_9BACT</name>
<comment type="caution">
    <text evidence="2">The sequence shown here is derived from an EMBL/GenBank/DDBJ whole genome shotgun (WGS) entry which is preliminary data.</text>
</comment>
<keyword evidence="1" id="KW-0472">Membrane</keyword>
<keyword evidence="1" id="KW-0812">Transmembrane</keyword>
<sequence length="102" mass="11545">MRKMLYQLASFAVLYYIIALAVGTTLFFVLGWKSLLFLWLGSASVNIFIMWLVDKKRQRNNLPPQWFLDDPSGATISSCLAGLLVLPFTIAALFERTGQINK</sequence>
<dbReference type="Proteomes" id="UP000177171">
    <property type="component" value="Unassembled WGS sequence"/>
</dbReference>
<reference evidence="2 3" key="1">
    <citation type="journal article" date="2016" name="Nat. Commun.">
        <title>Thousands of microbial genomes shed light on interconnected biogeochemical processes in an aquifer system.</title>
        <authorList>
            <person name="Anantharaman K."/>
            <person name="Brown C.T."/>
            <person name="Hug L.A."/>
            <person name="Sharon I."/>
            <person name="Castelle C.J."/>
            <person name="Probst A.J."/>
            <person name="Thomas B.C."/>
            <person name="Singh A."/>
            <person name="Wilkins M.J."/>
            <person name="Karaoz U."/>
            <person name="Brodie E.L."/>
            <person name="Williams K.H."/>
            <person name="Hubbard S.S."/>
            <person name="Banfield J.F."/>
        </authorList>
    </citation>
    <scope>NUCLEOTIDE SEQUENCE [LARGE SCALE GENOMIC DNA]</scope>
</reference>
<feature type="transmembrane region" description="Helical" evidence="1">
    <location>
        <begin position="74"/>
        <end position="94"/>
    </location>
</feature>
<evidence type="ECO:0000256" key="1">
    <source>
        <dbReference type="SAM" id="Phobius"/>
    </source>
</evidence>
<dbReference type="AlphaFoldDB" id="A0A1G2LMR3"/>
<protein>
    <submittedName>
        <fullName evidence="2">Uncharacterized protein</fullName>
    </submittedName>
</protein>